<organism evidence="2 3">
    <name type="scientific">Ensete ventricosum</name>
    <name type="common">Abyssinian banana</name>
    <name type="synonym">Musa ensete</name>
    <dbReference type="NCBI Taxonomy" id="4639"/>
    <lineage>
        <taxon>Eukaryota</taxon>
        <taxon>Viridiplantae</taxon>
        <taxon>Streptophyta</taxon>
        <taxon>Embryophyta</taxon>
        <taxon>Tracheophyta</taxon>
        <taxon>Spermatophyta</taxon>
        <taxon>Magnoliopsida</taxon>
        <taxon>Liliopsida</taxon>
        <taxon>Zingiberales</taxon>
        <taxon>Musaceae</taxon>
        <taxon>Ensete</taxon>
    </lineage>
</organism>
<protein>
    <submittedName>
        <fullName evidence="2">Uncharacterized protein</fullName>
    </submittedName>
</protein>
<feature type="region of interest" description="Disordered" evidence="1">
    <location>
        <begin position="218"/>
        <end position="261"/>
    </location>
</feature>
<accession>A0A427A495</accession>
<feature type="region of interest" description="Disordered" evidence="1">
    <location>
        <begin position="30"/>
        <end position="153"/>
    </location>
</feature>
<gene>
    <name evidence="2" type="ORF">B296_00035936</name>
</gene>
<dbReference type="PANTHER" id="PTHR36884:SF1">
    <property type="entry name" value="FIP1[V]-LIKE PROTEIN"/>
    <property type="match status" value="1"/>
</dbReference>
<name>A0A427A495_ENSVE</name>
<comment type="caution">
    <text evidence="2">The sequence shown here is derived from an EMBL/GenBank/DDBJ whole genome shotgun (WGS) entry which is preliminary data.</text>
</comment>
<evidence type="ECO:0000313" key="3">
    <source>
        <dbReference type="Proteomes" id="UP000287651"/>
    </source>
</evidence>
<dbReference type="EMBL" id="AMZH03003825">
    <property type="protein sequence ID" value="RRT71034.1"/>
    <property type="molecule type" value="Genomic_DNA"/>
</dbReference>
<dbReference type="GO" id="GO:0003723">
    <property type="term" value="F:RNA binding"/>
    <property type="evidence" value="ECO:0007669"/>
    <property type="project" value="TreeGrafter"/>
</dbReference>
<sequence length="261" mass="29049">MVATAATDAVDGDVMGGGSFRCIRQWRKKLRSSPSTMEGATHESNGAEEEALTVEATTVLGFMARDSDEQESNNTSSMTLSKKNSHQIHEQHKASQQHTSVKKQGEDDPVSDDENQGNRRGRSKLERWTSHKERDYDAINNSQTLSASSRGKKIEGNVVDVAKADELVKTELTNNAGELDVKGADGGQVSVKMVDDQDRHLDTVAKLKRRSERFKLPMPREKEITSNKKMENEVQLSNNEVGLNSEVKPERPARKRRWTGS</sequence>
<reference evidence="2 3" key="1">
    <citation type="journal article" date="2014" name="Agronomy (Basel)">
        <title>A Draft Genome Sequence for Ensete ventricosum, the Drought-Tolerant Tree Against Hunger.</title>
        <authorList>
            <person name="Harrison J."/>
            <person name="Moore K.A."/>
            <person name="Paszkiewicz K."/>
            <person name="Jones T."/>
            <person name="Grant M."/>
            <person name="Ambacheew D."/>
            <person name="Muzemil S."/>
            <person name="Studholme D.J."/>
        </authorList>
    </citation>
    <scope>NUCLEOTIDE SEQUENCE [LARGE SCALE GENOMIC DNA]</scope>
</reference>
<feature type="compositionally biased region" description="Basic and acidic residues" evidence="1">
    <location>
        <begin position="218"/>
        <end position="232"/>
    </location>
</feature>
<dbReference type="GO" id="GO:0006397">
    <property type="term" value="P:mRNA processing"/>
    <property type="evidence" value="ECO:0007669"/>
    <property type="project" value="InterPro"/>
</dbReference>
<evidence type="ECO:0000256" key="1">
    <source>
        <dbReference type="SAM" id="MobiDB-lite"/>
    </source>
</evidence>
<dbReference type="Proteomes" id="UP000287651">
    <property type="component" value="Unassembled WGS sequence"/>
</dbReference>
<feature type="compositionally biased region" description="Basic and acidic residues" evidence="1">
    <location>
        <begin position="123"/>
        <end position="137"/>
    </location>
</feature>
<proteinExistence type="predicted"/>
<dbReference type="InterPro" id="IPR044976">
    <property type="entry name" value="FIPS5/FIPS3-like"/>
</dbReference>
<dbReference type="PANTHER" id="PTHR36884">
    <property type="entry name" value="FIP1[III]-LIKE PROTEIN"/>
    <property type="match status" value="1"/>
</dbReference>
<feature type="compositionally biased region" description="Polar residues" evidence="1">
    <location>
        <begin position="139"/>
        <end position="149"/>
    </location>
</feature>
<evidence type="ECO:0000313" key="2">
    <source>
        <dbReference type="EMBL" id="RRT71034.1"/>
    </source>
</evidence>
<feature type="compositionally biased region" description="Polar residues" evidence="1">
    <location>
        <begin position="72"/>
        <end position="82"/>
    </location>
</feature>
<dbReference type="AlphaFoldDB" id="A0A427A495"/>
<feature type="compositionally biased region" description="Polar residues" evidence="1">
    <location>
        <begin position="32"/>
        <end position="44"/>
    </location>
</feature>
<dbReference type="GO" id="GO:0016607">
    <property type="term" value="C:nuclear speck"/>
    <property type="evidence" value="ECO:0007669"/>
    <property type="project" value="TreeGrafter"/>
</dbReference>